<evidence type="ECO:0000259" key="1">
    <source>
        <dbReference type="Pfam" id="PF03372"/>
    </source>
</evidence>
<dbReference type="SUPFAM" id="SSF56219">
    <property type="entry name" value="DNase I-like"/>
    <property type="match status" value="1"/>
</dbReference>
<proteinExistence type="predicted"/>
<evidence type="ECO:0000313" key="3">
    <source>
        <dbReference type="Proteomes" id="UP000578686"/>
    </source>
</evidence>
<dbReference type="InterPro" id="IPR036691">
    <property type="entry name" value="Endo/exonu/phosph_ase_sf"/>
</dbReference>
<dbReference type="GO" id="GO:0004519">
    <property type="term" value="F:endonuclease activity"/>
    <property type="evidence" value="ECO:0007669"/>
    <property type="project" value="UniProtKB-KW"/>
</dbReference>
<dbReference type="Gene3D" id="3.60.10.10">
    <property type="entry name" value="Endonuclease/exonuclease/phosphatase"/>
    <property type="match status" value="1"/>
</dbReference>
<keyword evidence="2" id="KW-0540">Nuclease</keyword>
<evidence type="ECO:0000313" key="2">
    <source>
        <dbReference type="EMBL" id="NJQ06651.1"/>
    </source>
</evidence>
<accession>A0A7X6D1T2</accession>
<comment type="caution">
    <text evidence="2">The sequence shown here is derived from an EMBL/GenBank/DDBJ whole genome shotgun (WGS) entry which is preliminary data.</text>
</comment>
<reference evidence="2 3" key="1">
    <citation type="submission" date="2020-03" db="EMBL/GenBank/DDBJ databases">
        <title>Draft genome of Streptomyces sp. ventii, isolated from the Axial Seamount in the Pacific Ocean, and resequencing of the two type strains Streptomyces lonarensis strain NCL 716 and Streptomyces bohaiensis strain 11A07.</title>
        <authorList>
            <person name="Loughran R.M."/>
            <person name="Pfannmuller K.M."/>
            <person name="Wasson B.J."/>
            <person name="Deadmond M.C."/>
            <person name="Paddock B.E."/>
            <person name="Koyack M.J."/>
            <person name="Gallegos D.A."/>
            <person name="Mitchell E.A."/>
            <person name="Ushijima B."/>
            <person name="Saw J.H."/>
            <person name="Mcphail K.L."/>
            <person name="Videau P."/>
        </authorList>
    </citation>
    <scope>NUCLEOTIDE SEQUENCE [LARGE SCALE GENOMIC DNA]</scope>
    <source>
        <strain evidence="2 3">NCL716</strain>
    </source>
</reference>
<dbReference type="PANTHER" id="PTHR14859:SF1">
    <property type="entry name" value="PGAP2-INTERACTING PROTEIN"/>
    <property type="match status" value="1"/>
</dbReference>
<dbReference type="Proteomes" id="UP000578686">
    <property type="component" value="Unassembled WGS sequence"/>
</dbReference>
<dbReference type="InterPro" id="IPR051916">
    <property type="entry name" value="GPI-anchor_lipid_remodeler"/>
</dbReference>
<organism evidence="2 3">
    <name type="scientific">Streptomyces lonarensis</name>
    <dbReference type="NCBI Taxonomy" id="700599"/>
    <lineage>
        <taxon>Bacteria</taxon>
        <taxon>Bacillati</taxon>
        <taxon>Actinomycetota</taxon>
        <taxon>Actinomycetes</taxon>
        <taxon>Kitasatosporales</taxon>
        <taxon>Streptomycetaceae</taxon>
        <taxon>Streptomyces</taxon>
    </lineage>
</organism>
<keyword evidence="2" id="KW-0378">Hydrolase</keyword>
<dbReference type="AlphaFoldDB" id="A0A7X6D1T2"/>
<dbReference type="GO" id="GO:0016020">
    <property type="term" value="C:membrane"/>
    <property type="evidence" value="ECO:0007669"/>
    <property type="project" value="GOC"/>
</dbReference>
<dbReference type="PANTHER" id="PTHR14859">
    <property type="entry name" value="CALCOFLUOR WHITE HYPERSENSITIVE PROTEIN PRECURSOR"/>
    <property type="match status" value="1"/>
</dbReference>
<dbReference type="GO" id="GO:0006506">
    <property type="term" value="P:GPI anchor biosynthetic process"/>
    <property type="evidence" value="ECO:0007669"/>
    <property type="project" value="TreeGrafter"/>
</dbReference>
<keyword evidence="2" id="KW-0255">Endonuclease</keyword>
<dbReference type="Pfam" id="PF03372">
    <property type="entry name" value="Exo_endo_phos"/>
    <property type="match status" value="1"/>
</dbReference>
<keyword evidence="3" id="KW-1185">Reference proteome</keyword>
<dbReference type="EMBL" id="JAAVJD010000098">
    <property type="protein sequence ID" value="NJQ06651.1"/>
    <property type="molecule type" value="Genomic_DNA"/>
</dbReference>
<dbReference type="InterPro" id="IPR005135">
    <property type="entry name" value="Endo/exonuclease/phosphatase"/>
</dbReference>
<name>A0A7X6D1T2_9ACTN</name>
<sequence>MVAVRIVTWNLWWRFGPWEERQRAIIATLRELDPDVIALQEVWSAGATNFAAVIAEELGLEHVFGPAGVPPYWQGHADPSVGVGNALLSRWPLVGSGVRPLPHGDGPPEGRVAVHALVDTGSARFPVITTHLHAAPAGSAIRTAQVDEVARLVAEIRPDGDFPAVVTGDFNAESDSDELRRFAGVRTAPAVPGQAMIDVWRHAAPGTPWATWSAANPYVRHPMDVDARIDYIHLSMPPLGTPGPFGIRDVRVAGNRPVDGVWPSDHFAVVADLISPLAP</sequence>
<gene>
    <name evidence="2" type="ORF">HCN56_13925</name>
</gene>
<protein>
    <submittedName>
        <fullName evidence="2">Endonuclease</fullName>
    </submittedName>
</protein>
<feature type="domain" description="Endonuclease/exonuclease/phosphatase" evidence="1">
    <location>
        <begin position="7"/>
        <end position="266"/>
    </location>
</feature>